<organism evidence="3 4">
    <name type="scientific">Azonexus fungiphilus</name>
    <dbReference type="NCBI Taxonomy" id="146940"/>
    <lineage>
        <taxon>Bacteria</taxon>
        <taxon>Pseudomonadati</taxon>
        <taxon>Pseudomonadota</taxon>
        <taxon>Betaproteobacteria</taxon>
        <taxon>Rhodocyclales</taxon>
        <taxon>Azonexaceae</taxon>
        <taxon>Azonexus</taxon>
    </lineage>
</organism>
<evidence type="ECO:0000256" key="2">
    <source>
        <dbReference type="SAM" id="SignalP"/>
    </source>
</evidence>
<reference evidence="3 4" key="1">
    <citation type="submission" date="2018-10" db="EMBL/GenBank/DDBJ databases">
        <title>Genomic Encyclopedia of Type Strains, Phase IV (KMG-IV): sequencing the most valuable type-strain genomes for metagenomic binning, comparative biology and taxonomic classification.</title>
        <authorList>
            <person name="Goeker M."/>
        </authorList>
    </citation>
    <scope>NUCLEOTIDE SEQUENCE [LARGE SCALE GENOMIC DNA]</scope>
    <source>
        <strain evidence="3 4">DSM 23841</strain>
    </source>
</reference>
<keyword evidence="2" id="KW-0732">Signal</keyword>
<feature type="region of interest" description="Disordered" evidence="1">
    <location>
        <begin position="29"/>
        <end position="99"/>
    </location>
</feature>
<evidence type="ECO:0000313" key="3">
    <source>
        <dbReference type="EMBL" id="RKT60596.1"/>
    </source>
</evidence>
<keyword evidence="4" id="KW-1185">Reference proteome</keyword>
<protein>
    <submittedName>
        <fullName evidence="3">Uncharacterized protein</fullName>
    </submittedName>
</protein>
<gene>
    <name evidence="3" type="ORF">DFR40_0735</name>
</gene>
<evidence type="ECO:0000313" key="4">
    <source>
        <dbReference type="Proteomes" id="UP000270626"/>
    </source>
</evidence>
<sequence length="99" mass="12105">MKSRLVLPLLVLLLLPAGGAVAEGWRRELPPDERREIRQQMREQWQQRERLAPPQRAYDDGRPPRGRDFPPDERRRLRDEMREQHERDDRRGKRHRHDD</sequence>
<evidence type="ECO:0000256" key="1">
    <source>
        <dbReference type="SAM" id="MobiDB-lite"/>
    </source>
</evidence>
<comment type="caution">
    <text evidence="3">The sequence shown here is derived from an EMBL/GenBank/DDBJ whole genome shotgun (WGS) entry which is preliminary data.</text>
</comment>
<feature type="chain" id="PRO_5019806862" evidence="2">
    <location>
        <begin position="23"/>
        <end position="99"/>
    </location>
</feature>
<dbReference type="EMBL" id="RBXP01000011">
    <property type="protein sequence ID" value="RKT60596.1"/>
    <property type="molecule type" value="Genomic_DNA"/>
</dbReference>
<accession>A0A495WG81</accession>
<dbReference type="RefSeq" id="WP_121457110.1">
    <property type="nucleotide sequence ID" value="NZ_RBXP01000011.1"/>
</dbReference>
<dbReference type="Proteomes" id="UP000270626">
    <property type="component" value="Unassembled WGS sequence"/>
</dbReference>
<feature type="signal peptide" evidence="2">
    <location>
        <begin position="1"/>
        <end position="22"/>
    </location>
</feature>
<dbReference type="AlphaFoldDB" id="A0A495WG81"/>
<name>A0A495WG81_9RHOO</name>
<proteinExistence type="predicted"/>